<evidence type="ECO:0000313" key="2">
    <source>
        <dbReference type="EMBL" id="CAI9974880.1"/>
    </source>
</evidence>
<name>A0AA86RC97_9EUKA</name>
<evidence type="ECO:0000313" key="4">
    <source>
        <dbReference type="Proteomes" id="UP001642409"/>
    </source>
</evidence>
<reference evidence="3 4" key="2">
    <citation type="submission" date="2024-07" db="EMBL/GenBank/DDBJ databases">
        <authorList>
            <person name="Akdeniz Z."/>
        </authorList>
    </citation>
    <scope>NUCLEOTIDE SEQUENCE [LARGE SCALE GENOMIC DNA]</scope>
</reference>
<dbReference type="EMBL" id="CAXDID020000143">
    <property type="protein sequence ID" value="CAL6039807.1"/>
    <property type="molecule type" value="Genomic_DNA"/>
</dbReference>
<proteinExistence type="predicted"/>
<gene>
    <name evidence="3" type="ORF">HINF_LOCUS38034</name>
    <name evidence="2" type="ORF">HINF_LOCUS62525</name>
</gene>
<evidence type="ECO:0000256" key="1">
    <source>
        <dbReference type="SAM" id="MobiDB-lite"/>
    </source>
</evidence>
<feature type="compositionally biased region" description="Polar residues" evidence="1">
    <location>
        <begin position="49"/>
        <end position="62"/>
    </location>
</feature>
<dbReference type="AlphaFoldDB" id="A0AA86RC97"/>
<accession>A0AA86RC97</accession>
<organism evidence="2">
    <name type="scientific">Hexamita inflata</name>
    <dbReference type="NCBI Taxonomy" id="28002"/>
    <lineage>
        <taxon>Eukaryota</taxon>
        <taxon>Metamonada</taxon>
        <taxon>Diplomonadida</taxon>
        <taxon>Hexamitidae</taxon>
        <taxon>Hexamitinae</taxon>
        <taxon>Hexamita</taxon>
    </lineage>
</organism>
<dbReference type="Proteomes" id="UP001642409">
    <property type="component" value="Unassembled WGS sequence"/>
</dbReference>
<protein>
    <submittedName>
        <fullName evidence="3">Hypothetical_protein</fullName>
    </submittedName>
</protein>
<feature type="compositionally biased region" description="Basic and acidic residues" evidence="1">
    <location>
        <begin position="36"/>
        <end position="48"/>
    </location>
</feature>
<feature type="region of interest" description="Disordered" evidence="1">
    <location>
        <begin position="26"/>
        <end position="62"/>
    </location>
</feature>
<keyword evidence="4" id="KW-1185">Reference proteome</keyword>
<sequence>MEQAVMELESNVIDVSQDNVNSSMIKRLPKQIVKTNTDKRETQHKPEQNQEQNKPLTQNNVQPQKLTPCIQSKLMQQIPLALKKVLADSGYNVKDATEKELCALVLFMNYRQKTQIDLWNRVAQLCDVDKAELQKFFNYHYNTVLYYHSGNNREYNNTLLNDLKITKFMYDKYQINEIPNERKETGREQYYVVPKSIPALPKIDLQVDTMSISELPSENDSYSV</sequence>
<reference evidence="2" key="1">
    <citation type="submission" date="2023-06" db="EMBL/GenBank/DDBJ databases">
        <authorList>
            <person name="Kurt Z."/>
        </authorList>
    </citation>
    <scope>NUCLEOTIDE SEQUENCE</scope>
</reference>
<evidence type="ECO:0000313" key="3">
    <source>
        <dbReference type="EMBL" id="CAL6039807.1"/>
    </source>
</evidence>
<dbReference type="EMBL" id="CATOUU010001155">
    <property type="protein sequence ID" value="CAI9974880.1"/>
    <property type="molecule type" value="Genomic_DNA"/>
</dbReference>
<comment type="caution">
    <text evidence="2">The sequence shown here is derived from an EMBL/GenBank/DDBJ whole genome shotgun (WGS) entry which is preliminary data.</text>
</comment>